<keyword evidence="4" id="KW-0067">ATP-binding</keyword>
<gene>
    <name evidence="4" type="ORF">I5I61_18740</name>
</gene>
<dbReference type="InterPro" id="IPR001650">
    <property type="entry name" value="Helicase_C-like"/>
</dbReference>
<keyword evidence="5" id="KW-1185">Reference proteome</keyword>
<dbReference type="SUPFAM" id="SSF52540">
    <property type="entry name" value="P-loop containing nucleoside triphosphate hydrolases"/>
    <property type="match status" value="1"/>
</dbReference>
<name>A0ABS0KN20_PSENT</name>
<keyword evidence="4" id="KW-0347">Helicase</keyword>
<dbReference type="InterPro" id="IPR006935">
    <property type="entry name" value="Helicase/UvrB_N"/>
</dbReference>
<dbReference type="Pfam" id="PF00271">
    <property type="entry name" value="Helicase_C"/>
    <property type="match status" value="1"/>
</dbReference>
<dbReference type="SMART" id="SM00490">
    <property type="entry name" value="HELICc"/>
    <property type="match status" value="1"/>
</dbReference>
<dbReference type="Proteomes" id="UP000608450">
    <property type="component" value="Unassembled WGS sequence"/>
</dbReference>
<dbReference type="PANTHER" id="PTHR47396:SF1">
    <property type="entry name" value="ATP-DEPENDENT HELICASE IRC3-RELATED"/>
    <property type="match status" value="1"/>
</dbReference>
<proteinExistence type="predicted"/>
<comment type="caution">
    <text evidence="4">The sequence shown here is derived from an EMBL/GenBank/DDBJ whole genome shotgun (WGS) entry which is preliminary data.</text>
</comment>
<evidence type="ECO:0000313" key="4">
    <source>
        <dbReference type="EMBL" id="MBG6289496.1"/>
    </source>
</evidence>
<dbReference type="PROSITE" id="PS51192">
    <property type="entry name" value="HELICASE_ATP_BIND_1"/>
    <property type="match status" value="1"/>
</dbReference>
<evidence type="ECO:0000259" key="3">
    <source>
        <dbReference type="PROSITE" id="PS51194"/>
    </source>
</evidence>
<organism evidence="4 5">
    <name type="scientific">Pseudomonas nitroreducens</name>
    <dbReference type="NCBI Taxonomy" id="46680"/>
    <lineage>
        <taxon>Bacteria</taxon>
        <taxon>Pseudomonadati</taxon>
        <taxon>Pseudomonadota</taxon>
        <taxon>Gammaproteobacteria</taxon>
        <taxon>Pseudomonadales</taxon>
        <taxon>Pseudomonadaceae</taxon>
        <taxon>Pseudomonas</taxon>
    </lineage>
</organism>
<dbReference type="Pfam" id="PF04851">
    <property type="entry name" value="ResIII"/>
    <property type="match status" value="1"/>
</dbReference>
<feature type="domain" description="Helicase ATP-binding" evidence="2">
    <location>
        <begin position="18"/>
        <end position="170"/>
    </location>
</feature>
<dbReference type="RefSeq" id="WP_196913082.1">
    <property type="nucleotide sequence ID" value="NZ_JADTFC010000050.1"/>
</dbReference>
<evidence type="ECO:0000259" key="2">
    <source>
        <dbReference type="PROSITE" id="PS51192"/>
    </source>
</evidence>
<protein>
    <submittedName>
        <fullName evidence="4">DEAD/DEAH box helicase</fullName>
    </submittedName>
</protein>
<evidence type="ECO:0000256" key="1">
    <source>
        <dbReference type="SAM" id="MobiDB-lite"/>
    </source>
</evidence>
<dbReference type="EMBL" id="JADTFC010000050">
    <property type="protein sequence ID" value="MBG6289496.1"/>
    <property type="molecule type" value="Genomic_DNA"/>
</dbReference>
<keyword evidence="4" id="KW-0378">Hydrolase</keyword>
<accession>A0ABS0KN20</accession>
<reference evidence="4 5" key="1">
    <citation type="submission" date="2020-11" db="EMBL/GenBank/DDBJ databases">
        <title>Enhanced detection system for hospital associated transmission using whole genome sequencing surveillance.</title>
        <authorList>
            <person name="Harrison L.H."/>
            <person name="Van Tyne D."/>
            <person name="Marsh J.W."/>
            <person name="Griffith M.P."/>
            <person name="Snyder D.J."/>
            <person name="Cooper V.S."/>
            <person name="Mustapha M."/>
        </authorList>
    </citation>
    <scope>NUCLEOTIDE SEQUENCE [LARGE SCALE GENOMIC DNA]</scope>
    <source>
        <strain evidence="4 5">PSA00705</strain>
    </source>
</reference>
<dbReference type="GO" id="GO:0004386">
    <property type="term" value="F:helicase activity"/>
    <property type="evidence" value="ECO:0007669"/>
    <property type="project" value="UniProtKB-KW"/>
</dbReference>
<feature type="compositionally biased region" description="Basic and acidic residues" evidence="1">
    <location>
        <begin position="358"/>
        <end position="375"/>
    </location>
</feature>
<keyword evidence="4" id="KW-0547">Nucleotide-binding</keyword>
<dbReference type="InterPro" id="IPR027417">
    <property type="entry name" value="P-loop_NTPase"/>
</dbReference>
<sequence>MAQVLRPYQSDALNELRRGIRDGQLVQMLMAPTGAGKTTIASAMKQGACAKGKRAFFIVDSLELVDQAASRFYEDGLEVGVIQGDHSWTDYSKPIQVCTIQTLRSRWQGLSDDLKPDLVVIDEAHVLHKMHKEIIAECVERKIPVIGLSATPFRKGLGRVFGRLVVSATLSELTDQGFLVPAHCYAPSIPDLKGLKTSADGDWAEDALAEVMGGAKIMGDVVTNWLQLAKGRQTVVFGCNVAHSRELARQFSEAGILAAHVDGYMDELERAKIIKNFRHGSIRVLCNVAVLTKGFDAPETSCVVLARPTKSLMMHYQMMGRGLRPATGKSDCIIIDHAGNCLRNGVPTEPLPNELDDGAGKNSDRRERSKDKVERLPRPCPKCNHLFSTSICPACGFKPQAHEDVEWVDGKLVPIGSSKKRTFSTEEKRDVYAQLLGYAQQHMLKPGWAYFKCQEYCGSAPGSTKSVSPKRPSPEIEKWIRHINIKWAKRRTAA</sequence>
<dbReference type="PROSITE" id="PS51194">
    <property type="entry name" value="HELICASE_CTER"/>
    <property type="match status" value="1"/>
</dbReference>
<dbReference type="PANTHER" id="PTHR47396">
    <property type="entry name" value="TYPE I RESTRICTION ENZYME ECOKI R PROTEIN"/>
    <property type="match status" value="1"/>
</dbReference>
<feature type="region of interest" description="Disordered" evidence="1">
    <location>
        <begin position="346"/>
        <end position="375"/>
    </location>
</feature>
<dbReference type="InterPro" id="IPR014001">
    <property type="entry name" value="Helicase_ATP-bd"/>
</dbReference>
<dbReference type="Gene3D" id="3.40.50.300">
    <property type="entry name" value="P-loop containing nucleotide triphosphate hydrolases"/>
    <property type="match status" value="2"/>
</dbReference>
<dbReference type="SMART" id="SM00487">
    <property type="entry name" value="DEXDc"/>
    <property type="match status" value="1"/>
</dbReference>
<dbReference type="InterPro" id="IPR050742">
    <property type="entry name" value="Helicase_Restrict-Modif_Enz"/>
</dbReference>
<feature type="domain" description="Helicase C-terminal" evidence="3">
    <location>
        <begin position="221"/>
        <end position="367"/>
    </location>
</feature>
<evidence type="ECO:0000313" key="5">
    <source>
        <dbReference type="Proteomes" id="UP000608450"/>
    </source>
</evidence>